<dbReference type="InterPro" id="IPR050461">
    <property type="entry name" value="Nitroreductase_HadB/RutE"/>
</dbReference>
<dbReference type="CDD" id="cd02148">
    <property type="entry name" value="RutE-like"/>
    <property type="match status" value="1"/>
</dbReference>
<dbReference type="Gene3D" id="3.40.109.10">
    <property type="entry name" value="NADH Oxidase"/>
    <property type="match status" value="1"/>
</dbReference>
<dbReference type="RefSeq" id="WP_095746987.1">
    <property type="nucleotide sequence ID" value="NZ_CP023284.1"/>
</dbReference>
<evidence type="ECO:0000256" key="2">
    <source>
        <dbReference type="ARBA" id="ARBA00022643"/>
    </source>
</evidence>
<gene>
    <name evidence="7" type="ORF">CKY39_29795</name>
</gene>
<sequence>MIPDSALDTLFRQARSHNGWLPRPVSEAQLRQIHELVKWGPTSANCSPMRVVFVRTDEGRERLRPLLSPGNVDKTMTAPVTAILGFDTAFYRELPRLFPHRPSMQDDFTGPDKEAHALRTAFRNASLQAGYFMLAARAIGLDCGPMSGFDADGMDAAFWHGTSVRTNFLCNLGHGDPAKLFERHPRLAFEEAYRFA</sequence>
<comment type="cofactor">
    <cofactor evidence="5">
        <name>FMN</name>
        <dbReference type="ChEBI" id="CHEBI:58210"/>
    </cofactor>
</comment>
<dbReference type="PANTHER" id="PTHR43543">
    <property type="entry name" value="MALONIC SEMIALDEHYDE REDUCTASE RUTE-RELATED"/>
    <property type="match status" value="1"/>
</dbReference>
<evidence type="ECO:0000313" key="7">
    <source>
        <dbReference type="EMBL" id="ATA56947.1"/>
    </source>
</evidence>
<dbReference type="SUPFAM" id="SSF55469">
    <property type="entry name" value="FMN-dependent nitroreductase-like"/>
    <property type="match status" value="1"/>
</dbReference>
<proteinExistence type="inferred from homology"/>
<dbReference type="AlphaFoldDB" id="A0A250DRG1"/>
<keyword evidence="5" id="KW-0520">NAD</keyword>
<accession>A0A250DRG1</accession>
<keyword evidence="4 5" id="KW-0560">Oxidoreductase</keyword>
<dbReference type="InterPro" id="IPR023936">
    <property type="entry name" value="RutE-like"/>
</dbReference>
<organism evidence="7 8">
    <name type="scientific">Variovorax boronicumulans</name>
    <dbReference type="NCBI Taxonomy" id="436515"/>
    <lineage>
        <taxon>Bacteria</taxon>
        <taxon>Pseudomonadati</taxon>
        <taxon>Pseudomonadota</taxon>
        <taxon>Betaproteobacteria</taxon>
        <taxon>Burkholderiales</taxon>
        <taxon>Comamonadaceae</taxon>
        <taxon>Variovorax</taxon>
    </lineage>
</organism>
<dbReference type="Pfam" id="PF00881">
    <property type="entry name" value="Nitroreductase"/>
    <property type="match status" value="1"/>
</dbReference>
<dbReference type="GO" id="GO:0016491">
    <property type="term" value="F:oxidoreductase activity"/>
    <property type="evidence" value="ECO:0007669"/>
    <property type="project" value="UniProtKB-UniRule"/>
</dbReference>
<keyword evidence="3 5" id="KW-0521">NADP</keyword>
<dbReference type="Proteomes" id="UP000217154">
    <property type="component" value="Chromosome"/>
</dbReference>
<reference evidence="7 8" key="1">
    <citation type="submission" date="2017-09" db="EMBL/GenBank/DDBJ databases">
        <title>The diverse metabolic capabilities of V. boronicumulans make it an excellent choice for continued studies on novel biodegradation.</title>
        <authorList>
            <person name="Sun S."/>
        </authorList>
    </citation>
    <scope>NUCLEOTIDE SEQUENCE [LARGE SCALE GENOMIC DNA]</scope>
    <source>
        <strain evidence="7 8">J1</strain>
    </source>
</reference>
<protein>
    <recommendedName>
        <fullName evidence="5">Putative NADH dehydrogenase/NAD(P)H nitroreductase CKY39_29795</fullName>
        <ecNumber evidence="5">1.-.-.-</ecNumber>
    </recommendedName>
</protein>
<dbReference type="EC" id="1.-.-.-" evidence="5"/>
<keyword evidence="2 5" id="KW-0288">FMN</keyword>
<keyword evidence="1 5" id="KW-0285">Flavoprotein</keyword>
<evidence type="ECO:0000256" key="5">
    <source>
        <dbReference type="HAMAP-Rule" id="MF_01204"/>
    </source>
</evidence>
<dbReference type="InterPro" id="IPR000415">
    <property type="entry name" value="Nitroreductase-like"/>
</dbReference>
<dbReference type="NCBIfam" id="NF003768">
    <property type="entry name" value="PRK05365.1"/>
    <property type="match status" value="1"/>
</dbReference>
<evidence type="ECO:0000256" key="4">
    <source>
        <dbReference type="ARBA" id="ARBA00023002"/>
    </source>
</evidence>
<dbReference type="EMBL" id="CP023284">
    <property type="protein sequence ID" value="ATA56947.1"/>
    <property type="molecule type" value="Genomic_DNA"/>
</dbReference>
<evidence type="ECO:0000313" key="8">
    <source>
        <dbReference type="Proteomes" id="UP000217154"/>
    </source>
</evidence>
<dbReference type="KEGG" id="vbo:CKY39_29795"/>
<evidence type="ECO:0000256" key="1">
    <source>
        <dbReference type="ARBA" id="ARBA00022630"/>
    </source>
</evidence>
<dbReference type="PANTHER" id="PTHR43543:SF1">
    <property type="entry name" value="MALONIC SEMIALDEHYDE REDUCTASE RUTE-RELATED"/>
    <property type="match status" value="1"/>
</dbReference>
<evidence type="ECO:0000259" key="6">
    <source>
        <dbReference type="Pfam" id="PF00881"/>
    </source>
</evidence>
<dbReference type="HAMAP" id="MF_01204">
    <property type="entry name" value="Oxidoreductase_RutE_HadB"/>
    <property type="match status" value="1"/>
</dbReference>
<evidence type="ECO:0000256" key="3">
    <source>
        <dbReference type="ARBA" id="ARBA00022857"/>
    </source>
</evidence>
<feature type="domain" description="Nitroreductase" evidence="6">
    <location>
        <begin position="13"/>
        <end position="155"/>
    </location>
</feature>
<name>A0A250DRG1_9BURK</name>
<comment type="similarity">
    <text evidence="5">Belongs to the nitroreductase family. HadB/RutE subfamily.</text>
</comment>
<dbReference type="InterPro" id="IPR029479">
    <property type="entry name" value="Nitroreductase"/>
</dbReference>